<feature type="coiled-coil region" evidence="1">
    <location>
        <begin position="27"/>
        <end position="61"/>
    </location>
</feature>
<protein>
    <submittedName>
        <fullName evidence="2">Uncharacterized protein</fullName>
    </submittedName>
</protein>
<gene>
    <name evidence="2" type="ORF">GSOID_T00027866001</name>
</gene>
<evidence type="ECO:0000256" key="1">
    <source>
        <dbReference type="SAM" id="Coils"/>
    </source>
</evidence>
<reference evidence="2" key="1">
    <citation type="journal article" date="2010" name="Science">
        <title>Plasticity of animal genome architecture unmasked by rapid evolution of a pelagic tunicate.</title>
        <authorList>
            <person name="Denoeud F."/>
            <person name="Henriet S."/>
            <person name="Mungpakdee S."/>
            <person name="Aury J.M."/>
            <person name="Da Silva C."/>
            <person name="Brinkmann H."/>
            <person name="Mikhaleva J."/>
            <person name="Olsen L.C."/>
            <person name="Jubin C."/>
            <person name="Canestro C."/>
            <person name="Bouquet J.M."/>
            <person name="Danks G."/>
            <person name="Poulain J."/>
            <person name="Campsteijn C."/>
            <person name="Adamski M."/>
            <person name="Cross I."/>
            <person name="Yadetie F."/>
            <person name="Muffato M."/>
            <person name="Louis A."/>
            <person name="Butcher S."/>
            <person name="Tsagkogeorga G."/>
            <person name="Konrad A."/>
            <person name="Singh S."/>
            <person name="Jensen M.F."/>
            <person name="Cong E.H."/>
            <person name="Eikeseth-Otteraa H."/>
            <person name="Noel B."/>
            <person name="Anthouard V."/>
            <person name="Porcel B.M."/>
            <person name="Kachouri-Lafond R."/>
            <person name="Nishino A."/>
            <person name="Ugolini M."/>
            <person name="Chourrout P."/>
            <person name="Nishida H."/>
            <person name="Aasland R."/>
            <person name="Huzurbazar S."/>
            <person name="Westhof E."/>
            <person name="Delsuc F."/>
            <person name="Lehrach H."/>
            <person name="Reinhardt R."/>
            <person name="Weissenbach J."/>
            <person name="Roy S.W."/>
            <person name="Artiguenave F."/>
            <person name="Postlethwait J.H."/>
            <person name="Manak J.R."/>
            <person name="Thompson E.M."/>
            <person name="Jaillon O."/>
            <person name="Du Pasquier L."/>
            <person name="Boudinot P."/>
            <person name="Liberles D.A."/>
            <person name="Volff J.N."/>
            <person name="Philippe H."/>
            <person name="Lenhard B."/>
            <person name="Roest Crollius H."/>
            <person name="Wincker P."/>
            <person name="Chourrout D."/>
        </authorList>
    </citation>
    <scope>NUCLEOTIDE SEQUENCE [LARGE SCALE GENOMIC DNA]</scope>
</reference>
<sequence>MNPSEYEKMKEDLKALNLEEKQKLVKDAQIEEAMQKLRDEIDEQIQKNEELKTKYKSTKADLHKTGFLKSEQLKANLKQYHRTKELSPIWTKMRATLSSSSARLILQKLQKRN</sequence>
<dbReference type="EMBL" id="FN658057">
    <property type="protein sequence ID" value="CBY43285.1"/>
    <property type="molecule type" value="Genomic_DNA"/>
</dbReference>
<keyword evidence="1" id="KW-0175">Coiled coil</keyword>
<name>E4Z6F7_OIKDI</name>
<dbReference type="Proteomes" id="UP000011014">
    <property type="component" value="Unassembled WGS sequence"/>
</dbReference>
<organism evidence="2">
    <name type="scientific">Oikopleura dioica</name>
    <name type="common">Tunicate</name>
    <dbReference type="NCBI Taxonomy" id="34765"/>
    <lineage>
        <taxon>Eukaryota</taxon>
        <taxon>Metazoa</taxon>
        <taxon>Chordata</taxon>
        <taxon>Tunicata</taxon>
        <taxon>Appendicularia</taxon>
        <taxon>Copelata</taxon>
        <taxon>Oikopleuridae</taxon>
        <taxon>Oikopleura</taxon>
    </lineage>
</organism>
<accession>E4Z6F7</accession>
<feature type="non-terminal residue" evidence="2">
    <location>
        <position position="113"/>
    </location>
</feature>
<proteinExistence type="predicted"/>
<evidence type="ECO:0000313" key="2">
    <source>
        <dbReference type="EMBL" id="CBY43285.1"/>
    </source>
</evidence>
<dbReference type="AlphaFoldDB" id="E4Z6F7"/>